<sequence>MDWPRQSPDLSPIEQLWDELERRLAGRKAKNIAEKFVQLEEEWKKIPQTTIDALVDPMPRRCRALICVRIFQLTAQFSYFALFFNNIFNEIYWKGEYQRFGRLMIPEKKTGAARDDFFQRAKELE</sequence>
<evidence type="ECO:0008006" key="3">
    <source>
        <dbReference type="Google" id="ProtNLM"/>
    </source>
</evidence>
<evidence type="ECO:0000313" key="2">
    <source>
        <dbReference type="Proteomes" id="UP000054495"/>
    </source>
</evidence>
<proteinExistence type="predicted"/>
<protein>
    <recommendedName>
        <fullName evidence="3">Tc1-like transposase DDE domain-containing protein</fullName>
    </recommendedName>
</protein>
<dbReference type="AlphaFoldDB" id="A0A0D6LW92"/>
<dbReference type="InterPro" id="IPR036397">
    <property type="entry name" value="RNaseH_sf"/>
</dbReference>
<organism evidence="1 2">
    <name type="scientific">Ancylostoma ceylanicum</name>
    <dbReference type="NCBI Taxonomy" id="53326"/>
    <lineage>
        <taxon>Eukaryota</taxon>
        <taxon>Metazoa</taxon>
        <taxon>Ecdysozoa</taxon>
        <taxon>Nematoda</taxon>
        <taxon>Chromadorea</taxon>
        <taxon>Rhabditida</taxon>
        <taxon>Rhabditina</taxon>
        <taxon>Rhabditomorpha</taxon>
        <taxon>Strongyloidea</taxon>
        <taxon>Ancylostomatidae</taxon>
        <taxon>Ancylostomatinae</taxon>
        <taxon>Ancylostoma</taxon>
    </lineage>
</organism>
<dbReference type="EMBL" id="KE124901">
    <property type="protein sequence ID" value="EPB75458.1"/>
    <property type="molecule type" value="Genomic_DNA"/>
</dbReference>
<dbReference type="Proteomes" id="UP000054495">
    <property type="component" value="Unassembled WGS sequence"/>
</dbReference>
<dbReference type="Gene3D" id="3.30.420.10">
    <property type="entry name" value="Ribonuclease H-like superfamily/Ribonuclease H"/>
    <property type="match status" value="1"/>
</dbReference>
<dbReference type="GO" id="GO:0003676">
    <property type="term" value="F:nucleic acid binding"/>
    <property type="evidence" value="ECO:0007669"/>
    <property type="project" value="InterPro"/>
</dbReference>
<name>A0A0D6LW92_9BILA</name>
<gene>
    <name evidence="1" type="ORF">ANCCEY_05464</name>
</gene>
<reference evidence="1 2" key="1">
    <citation type="submission" date="2013-05" db="EMBL/GenBank/DDBJ databases">
        <title>Draft genome of the parasitic nematode Anyclostoma ceylanicum.</title>
        <authorList>
            <person name="Mitreva M."/>
        </authorList>
    </citation>
    <scope>NUCLEOTIDE SEQUENCE [LARGE SCALE GENOMIC DNA]</scope>
</reference>
<keyword evidence="2" id="KW-1185">Reference proteome</keyword>
<evidence type="ECO:0000313" key="1">
    <source>
        <dbReference type="EMBL" id="EPB75458.1"/>
    </source>
</evidence>
<accession>A0A0D6LW92</accession>